<dbReference type="GO" id="GO:0016787">
    <property type="term" value="F:hydrolase activity"/>
    <property type="evidence" value="ECO:0007669"/>
    <property type="project" value="UniProtKB-KW"/>
</dbReference>
<reference evidence="3 4" key="1">
    <citation type="submission" date="2018-08" db="EMBL/GenBank/DDBJ databases">
        <title>Paenibacillus sp. M4BSY-1, whole genome shotgun sequence.</title>
        <authorList>
            <person name="Tuo L."/>
        </authorList>
    </citation>
    <scope>NUCLEOTIDE SEQUENCE [LARGE SCALE GENOMIC DNA]</scope>
    <source>
        <strain evidence="3 4">M4BSY-1</strain>
    </source>
</reference>
<dbReference type="InterPro" id="IPR007295">
    <property type="entry name" value="DUF402"/>
</dbReference>
<gene>
    <name evidence="3" type="ORF">DX130_14725</name>
</gene>
<organism evidence="3 4">
    <name type="scientific">Paenibacillus paeoniae</name>
    <dbReference type="NCBI Taxonomy" id="2292705"/>
    <lineage>
        <taxon>Bacteria</taxon>
        <taxon>Bacillati</taxon>
        <taxon>Bacillota</taxon>
        <taxon>Bacilli</taxon>
        <taxon>Bacillales</taxon>
        <taxon>Paenibacillaceae</taxon>
        <taxon>Paenibacillus</taxon>
    </lineage>
</organism>
<dbReference type="InterPro" id="IPR035930">
    <property type="entry name" value="FomD-like_sf"/>
</dbReference>
<dbReference type="RefSeq" id="WP_116046618.1">
    <property type="nucleotide sequence ID" value="NZ_QUBQ01000002.1"/>
</dbReference>
<evidence type="ECO:0000259" key="2">
    <source>
        <dbReference type="Pfam" id="PF04167"/>
    </source>
</evidence>
<evidence type="ECO:0000313" key="4">
    <source>
        <dbReference type="Proteomes" id="UP000261905"/>
    </source>
</evidence>
<name>A0A371PGD5_9BACL</name>
<dbReference type="EMBL" id="QUBQ01000002">
    <property type="protein sequence ID" value="REK74904.1"/>
    <property type="molecule type" value="Genomic_DNA"/>
</dbReference>
<dbReference type="OrthoDB" id="1645325at2"/>
<feature type="domain" description="DUF402" evidence="2">
    <location>
        <begin position="41"/>
        <end position="161"/>
    </location>
</feature>
<evidence type="ECO:0000313" key="3">
    <source>
        <dbReference type="EMBL" id="REK74904.1"/>
    </source>
</evidence>
<dbReference type="Proteomes" id="UP000261905">
    <property type="component" value="Unassembled WGS sequence"/>
</dbReference>
<protein>
    <submittedName>
        <fullName evidence="3">DUF402 domain-containing protein</fullName>
    </submittedName>
</protein>
<comment type="caution">
    <text evidence="3">The sequence shown here is derived from an EMBL/GenBank/DDBJ whole genome shotgun (WGS) entry which is preliminary data.</text>
</comment>
<dbReference type="InterPro" id="IPR050212">
    <property type="entry name" value="Ntdp-like"/>
</dbReference>
<dbReference type="PANTHER" id="PTHR39159">
    <property type="match status" value="1"/>
</dbReference>
<dbReference type="Pfam" id="PF04167">
    <property type="entry name" value="DUF402"/>
    <property type="match status" value="1"/>
</dbReference>
<dbReference type="SUPFAM" id="SSF159234">
    <property type="entry name" value="FomD-like"/>
    <property type="match status" value="1"/>
</dbReference>
<keyword evidence="4" id="KW-1185">Reference proteome</keyword>
<evidence type="ECO:0000256" key="1">
    <source>
        <dbReference type="ARBA" id="ARBA00022801"/>
    </source>
</evidence>
<sequence length="186" mass="21735">MESVYEPCIIKSFKHDGHIHRLWQQNWIVPSHLLIEEHQEESVIVLINRQTPIQESDGKQWVSRVPAVSFFIPGQWFNVVALLERGGVRYYCNIASPPYLHEGTLTYIDYDLDVIRTADGNRHIVDQDEFELHKQQYHYPQSVLLKVREGMNELLGRVERGSSPFSDITAVTYYKQWLSCCNEVSE</sequence>
<proteinExistence type="predicted"/>
<dbReference type="AlphaFoldDB" id="A0A371PGD5"/>
<dbReference type="Gene3D" id="2.40.380.10">
    <property type="entry name" value="FomD-like"/>
    <property type="match status" value="1"/>
</dbReference>
<keyword evidence="1" id="KW-0378">Hydrolase</keyword>
<accession>A0A371PGD5</accession>
<dbReference type="PANTHER" id="PTHR39159:SF1">
    <property type="entry name" value="UPF0374 PROTEIN YGAC"/>
    <property type="match status" value="1"/>
</dbReference>